<gene>
    <name evidence="7" type="ORF">VHEMI00699</name>
</gene>
<comment type="similarity">
    <text evidence="3">Belongs to the class-II aminoacyl-tRNA synthetase family. Alax-L subfamily.</text>
</comment>
<evidence type="ECO:0000256" key="4">
    <source>
        <dbReference type="ARBA" id="ARBA00022723"/>
    </source>
</evidence>
<evidence type="ECO:0000259" key="6">
    <source>
        <dbReference type="PROSITE" id="PS50860"/>
    </source>
</evidence>
<dbReference type="Pfam" id="PF07973">
    <property type="entry name" value="tRNA_SAD"/>
    <property type="match status" value="1"/>
</dbReference>
<protein>
    <recommendedName>
        <fullName evidence="6">Alanyl-transfer RNA synthetases family profile domain-containing protein</fullName>
    </recommendedName>
</protein>
<dbReference type="InterPro" id="IPR012947">
    <property type="entry name" value="tRNA_SAD"/>
</dbReference>
<dbReference type="InterPro" id="IPR018163">
    <property type="entry name" value="Thr/Ala-tRNA-synth_IIc_edit"/>
</dbReference>
<dbReference type="InterPro" id="IPR018165">
    <property type="entry name" value="Ala-tRNA-synth_IIc_core"/>
</dbReference>
<dbReference type="PROSITE" id="PS50860">
    <property type="entry name" value="AA_TRNA_LIGASE_II_ALA"/>
    <property type="match status" value="1"/>
</dbReference>
<dbReference type="EMBL" id="CDHN01000001">
    <property type="protein sequence ID" value="CEJ80520.1"/>
    <property type="molecule type" value="Genomic_DNA"/>
</dbReference>
<dbReference type="GO" id="GO:0002196">
    <property type="term" value="F:Ser-tRNA(Ala) deacylase activity"/>
    <property type="evidence" value="ECO:0007669"/>
    <property type="project" value="TreeGrafter"/>
</dbReference>
<dbReference type="GO" id="GO:0004813">
    <property type="term" value="F:alanine-tRNA ligase activity"/>
    <property type="evidence" value="ECO:0007669"/>
    <property type="project" value="InterPro"/>
</dbReference>
<evidence type="ECO:0000313" key="8">
    <source>
        <dbReference type="Proteomes" id="UP000039046"/>
    </source>
</evidence>
<accession>A0A0A1T333</accession>
<dbReference type="STRING" id="1531966.A0A0A1T333"/>
<dbReference type="AlphaFoldDB" id="A0A0A1T333"/>
<dbReference type="GO" id="GO:0006419">
    <property type="term" value="P:alanyl-tRNA aminoacylation"/>
    <property type="evidence" value="ECO:0007669"/>
    <property type="project" value="InterPro"/>
</dbReference>
<comment type="cofactor">
    <cofactor evidence="1">
        <name>Zn(2+)</name>
        <dbReference type="ChEBI" id="CHEBI:29105"/>
    </cofactor>
</comment>
<dbReference type="Gene3D" id="2.40.30.130">
    <property type="match status" value="1"/>
</dbReference>
<feature type="domain" description="Alanyl-transfer RNA synthetases family profile" evidence="6">
    <location>
        <begin position="1"/>
        <end position="261"/>
    </location>
</feature>
<comment type="subcellular location">
    <subcellularLocation>
        <location evidence="2">Cytoplasm</location>
    </subcellularLocation>
</comment>
<dbReference type="InterPro" id="IPR009000">
    <property type="entry name" value="Transl_B-barrel_sf"/>
</dbReference>
<sequence length="418" mass="45195">MTAMTERGGCIVGGLACQRDSYLRELSARVVACDEVSDQASGDSERLWQVEFNDSVLFPEGGGQPSDYGTLVVNSANGTSPDIPVKRIERHGLRCIIYSPQPLEVGDTVQQKVDSERRWDHMQQHTGQHLLSAVARNLYKIDTVGWGMGPDGALNYIDVPRKVSAEEIKGIQDACNEICQQNITVITNYPEVPLNEDADNTKGIIRVVSIGEMDTNPCCGTHLSQTAHISTILIQSCQAVNASRHRLYFAAGNRAMVHANAAMQALASLGKQLSCAAVGDDILAATDKLRQSASEAKKREKKLVLHIAKLEVLQALSRLNEGNGVWLYQPDAGPDLLNGIKAEMKTASNFPGLLVALVGGINEPCSLSCFGNEEKVQGYIAEAQKKIAELKGFGKGRAWQGKVAKLSKSDLEALEALV</sequence>
<reference evidence="7 8" key="1">
    <citation type="journal article" date="2015" name="Genome Announc.">
        <title>Draft Genome Sequence and Gene Annotation of the Entomopathogenic Fungus Verticillium hemipterigenum.</title>
        <authorList>
            <person name="Horn F."/>
            <person name="Habel A."/>
            <person name="Scharf D.H."/>
            <person name="Dworschak J."/>
            <person name="Brakhage A.A."/>
            <person name="Guthke R."/>
            <person name="Hertweck C."/>
            <person name="Linde J."/>
        </authorList>
    </citation>
    <scope>NUCLEOTIDE SEQUENCE [LARGE SCALE GENOMIC DNA]</scope>
</reference>
<dbReference type="PANTHER" id="PTHR43462:SF1">
    <property type="entry name" value="ALANYL-TRNA EDITING PROTEIN AARSD1"/>
    <property type="match status" value="1"/>
</dbReference>
<dbReference type="GO" id="GO:0005524">
    <property type="term" value="F:ATP binding"/>
    <property type="evidence" value="ECO:0007669"/>
    <property type="project" value="InterPro"/>
</dbReference>
<dbReference type="HOGENOM" id="CLU_004485_7_1_1"/>
<dbReference type="GO" id="GO:0003676">
    <property type="term" value="F:nucleic acid binding"/>
    <property type="evidence" value="ECO:0007669"/>
    <property type="project" value="InterPro"/>
</dbReference>
<evidence type="ECO:0000256" key="3">
    <source>
        <dbReference type="ARBA" id="ARBA00008429"/>
    </source>
</evidence>
<name>A0A0A1T333_9HYPO</name>
<evidence type="ECO:0000313" key="7">
    <source>
        <dbReference type="EMBL" id="CEJ80520.1"/>
    </source>
</evidence>
<evidence type="ECO:0000256" key="5">
    <source>
        <dbReference type="ARBA" id="ARBA00022833"/>
    </source>
</evidence>
<dbReference type="GO" id="GO:0046872">
    <property type="term" value="F:metal ion binding"/>
    <property type="evidence" value="ECO:0007669"/>
    <property type="project" value="UniProtKB-KW"/>
</dbReference>
<dbReference type="OrthoDB" id="288942at2759"/>
<organism evidence="7 8">
    <name type="scientific">[Torrubiella] hemipterigena</name>
    <dbReference type="NCBI Taxonomy" id="1531966"/>
    <lineage>
        <taxon>Eukaryota</taxon>
        <taxon>Fungi</taxon>
        <taxon>Dikarya</taxon>
        <taxon>Ascomycota</taxon>
        <taxon>Pezizomycotina</taxon>
        <taxon>Sordariomycetes</taxon>
        <taxon>Hypocreomycetidae</taxon>
        <taxon>Hypocreales</taxon>
        <taxon>Clavicipitaceae</taxon>
        <taxon>Clavicipitaceae incertae sedis</taxon>
        <taxon>'Torrubiella' clade</taxon>
    </lineage>
</organism>
<evidence type="ECO:0000256" key="1">
    <source>
        <dbReference type="ARBA" id="ARBA00001947"/>
    </source>
</evidence>
<keyword evidence="4" id="KW-0479">Metal-binding</keyword>
<dbReference type="Gene3D" id="3.30.980.10">
    <property type="entry name" value="Threonyl-trna Synthetase, Chain A, domain 2"/>
    <property type="match status" value="1"/>
</dbReference>
<keyword evidence="8" id="KW-1185">Reference proteome</keyword>
<dbReference type="SUPFAM" id="SSF55186">
    <property type="entry name" value="ThrRS/AlaRS common domain"/>
    <property type="match status" value="1"/>
</dbReference>
<keyword evidence="5" id="KW-0862">Zinc</keyword>
<dbReference type="PANTHER" id="PTHR43462">
    <property type="entry name" value="ALANYL-TRNA EDITING PROTEIN"/>
    <property type="match status" value="1"/>
</dbReference>
<evidence type="ECO:0000256" key="2">
    <source>
        <dbReference type="ARBA" id="ARBA00004496"/>
    </source>
</evidence>
<dbReference type="Proteomes" id="UP000039046">
    <property type="component" value="Unassembled WGS sequence"/>
</dbReference>
<dbReference type="GO" id="GO:0005737">
    <property type="term" value="C:cytoplasm"/>
    <property type="evidence" value="ECO:0007669"/>
    <property type="project" value="UniProtKB-SubCell"/>
</dbReference>
<dbReference type="InterPro" id="IPR051335">
    <property type="entry name" value="Alanyl-tRNA_Editing_Enzymes"/>
</dbReference>
<dbReference type="SMART" id="SM00863">
    <property type="entry name" value="tRNA_SAD"/>
    <property type="match status" value="1"/>
</dbReference>
<proteinExistence type="inferred from homology"/>
<dbReference type="SUPFAM" id="SSF50447">
    <property type="entry name" value="Translation proteins"/>
    <property type="match status" value="1"/>
</dbReference>